<dbReference type="PANTHER" id="PTHR30273">
    <property type="entry name" value="PERIPLASMIC SIGNAL SENSOR AND SIGMA FACTOR ACTIVATOR FECR-RELATED"/>
    <property type="match status" value="1"/>
</dbReference>
<protein>
    <recommendedName>
        <fullName evidence="6">Iron dicitrate transport regulator FecR</fullName>
    </recommendedName>
</protein>
<feature type="domain" description="FecR protein" evidence="2">
    <location>
        <begin position="186"/>
        <end position="280"/>
    </location>
</feature>
<dbReference type="InterPro" id="IPR032508">
    <property type="entry name" value="FecR_C"/>
</dbReference>
<keyword evidence="1" id="KW-1133">Transmembrane helix</keyword>
<dbReference type="InterPro" id="IPR012373">
    <property type="entry name" value="Ferrdict_sens_TM"/>
</dbReference>
<dbReference type="Gene3D" id="3.55.50.30">
    <property type="match status" value="1"/>
</dbReference>
<dbReference type="Gene3D" id="2.60.120.1440">
    <property type="match status" value="1"/>
</dbReference>
<dbReference type="RefSeq" id="WP_101310916.1">
    <property type="nucleotide sequence ID" value="NZ_MVDE01000030.1"/>
</dbReference>
<evidence type="ECO:0000313" key="5">
    <source>
        <dbReference type="Proteomes" id="UP000233618"/>
    </source>
</evidence>
<dbReference type="PANTHER" id="PTHR30273:SF2">
    <property type="entry name" value="PROTEIN FECR"/>
    <property type="match status" value="1"/>
</dbReference>
<evidence type="ECO:0000256" key="1">
    <source>
        <dbReference type="SAM" id="Phobius"/>
    </source>
</evidence>
<dbReference type="Pfam" id="PF16344">
    <property type="entry name" value="FecR_C"/>
    <property type="match status" value="1"/>
</dbReference>
<gene>
    <name evidence="4" type="ORF">BZG01_16290</name>
</gene>
<evidence type="ECO:0008006" key="6">
    <source>
        <dbReference type="Google" id="ProtNLM"/>
    </source>
</evidence>
<sequence length="395" mass="44540">MSFSKEDIIGLINFYHQNTISDEGIKHLENWLAENETNADEFANYLALLKESGAISSLTEIKTDVAWSRIIGAVSATKRQSKNRKLHFWLPYAAAVVVMCVVGYLMVYQVEKDYNFDGNYNFAEISTIGSKKAVLILNNGNAMNLEENLDSVIAEVDGTLIQNDGSNALTYKKSSSQQNKLIYNQINIPRGGEYSLTLADGTKVWLNSESSLKYPVQFIGEIRKVELTGEAYFEVAHNKSKPFIIESHGTEVKVLGTKFNVSAYNDEEDITTTLVEGSVQVSSLGNSELLEPGYQAVVKRGRSQFQVNKVNADLYTSWINGVFQFKNQSLEEICHQLSRWYNVEFFFTENQYRNLRFAGAAKKDKELDFTLEIIEKMADVKFAIKDNKVIVGKPN</sequence>
<dbReference type="AlphaFoldDB" id="A0A2N3HYY9"/>
<organism evidence="4 5">
    <name type="scientific">Labilibaculum manganireducens</name>
    <dbReference type="NCBI Taxonomy" id="1940525"/>
    <lineage>
        <taxon>Bacteria</taxon>
        <taxon>Pseudomonadati</taxon>
        <taxon>Bacteroidota</taxon>
        <taxon>Bacteroidia</taxon>
        <taxon>Marinilabiliales</taxon>
        <taxon>Marinifilaceae</taxon>
        <taxon>Labilibaculum</taxon>
    </lineage>
</organism>
<dbReference type="Proteomes" id="UP000233618">
    <property type="component" value="Unassembled WGS sequence"/>
</dbReference>
<keyword evidence="1" id="KW-0472">Membrane</keyword>
<dbReference type="InterPro" id="IPR006860">
    <property type="entry name" value="FecR"/>
</dbReference>
<keyword evidence="1" id="KW-0812">Transmembrane</keyword>
<proteinExistence type="predicted"/>
<feature type="domain" description="Protein FecR C-terminal" evidence="3">
    <location>
        <begin position="323"/>
        <end position="391"/>
    </location>
</feature>
<dbReference type="EMBL" id="MVDE01000030">
    <property type="protein sequence ID" value="PKQ63279.1"/>
    <property type="molecule type" value="Genomic_DNA"/>
</dbReference>
<keyword evidence="5" id="KW-1185">Reference proteome</keyword>
<evidence type="ECO:0000259" key="2">
    <source>
        <dbReference type="Pfam" id="PF04773"/>
    </source>
</evidence>
<feature type="transmembrane region" description="Helical" evidence="1">
    <location>
        <begin position="88"/>
        <end position="107"/>
    </location>
</feature>
<dbReference type="FunFam" id="2.60.120.1440:FF:000001">
    <property type="entry name" value="Putative anti-sigma factor"/>
    <property type="match status" value="1"/>
</dbReference>
<evidence type="ECO:0000259" key="3">
    <source>
        <dbReference type="Pfam" id="PF16344"/>
    </source>
</evidence>
<dbReference type="Pfam" id="PF04773">
    <property type="entry name" value="FecR"/>
    <property type="match status" value="1"/>
</dbReference>
<evidence type="ECO:0000313" key="4">
    <source>
        <dbReference type="EMBL" id="PKQ63279.1"/>
    </source>
</evidence>
<comment type="caution">
    <text evidence="4">The sequence shown here is derived from an EMBL/GenBank/DDBJ whole genome shotgun (WGS) entry which is preliminary data.</text>
</comment>
<accession>A0A2N3HYY9</accession>
<name>A0A2N3HYY9_9BACT</name>
<dbReference type="GO" id="GO:0016989">
    <property type="term" value="F:sigma factor antagonist activity"/>
    <property type="evidence" value="ECO:0007669"/>
    <property type="project" value="TreeGrafter"/>
</dbReference>
<reference evidence="4 5" key="1">
    <citation type="journal article" date="2017" name="Front. Microbiol.">
        <title>Labilibaculum manganireducens gen. nov., sp. nov. and Labilibaculum filiforme sp. nov., Novel Bacteroidetes Isolated from Subsurface Sediments of the Baltic Sea.</title>
        <authorList>
            <person name="Vandieken V."/>
            <person name="Marshall I.P."/>
            <person name="Niemann H."/>
            <person name="Engelen B."/>
            <person name="Cypionka H."/>
        </authorList>
    </citation>
    <scope>NUCLEOTIDE SEQUENCE [LARGE SCALE GENOMIC DNA]</scope>
    <source>
        <strain evidence="4 5">59.10-2M</strain>
    </source>
</reference>